<reference evidence="2" key="1">
    <citation type="journal article" date="2019" name="bioRxiv">
        <title>The Genome of the Zebra Mussel, Dreissena polymorpha: A Resource for Invasive Species Research.</title>
        <authorList>
            <person name="McCartney M.A."/>
            <person name="Auch B."/>
            <person name="Kono T."/>
            <person name="Mallez S."/>
            <person name="Zhang Y."/>
            <person name="Obille A."/>
            <person name="Becker A."/>
            <person name="Abrahante J.E."/>
            <person name="Garbe J."/>
            <person name="Badalamenti J.P."/>
            <person name="Herman A."/>
            <person name="Mangelson H."/>
            <person name="Liachko I."/>
            <person name="Sullivan S."/>
            <person name="Sone E.D."/>
            <person name="Koren S."/>
            <person name="Silverstein K.A.T."/>
            <person name="Beckman K.B."/>
            <person name="Gohl D.M."/>
        </authorList>
    </citation>
    <scope>NUCLEOTIDE SEQUENCE</scope>
    <source>
        <strain evidence="2">Duluth1</strain>
        <tissue evidence="2">Whole animal</tissue>
    </source>
</reference>
<dbReference type="Proteomes" id="UP000828390">
    <property type="component" value="Unassembled WGS sequence"/>
</dbReference>
<gene>
    <name evidence="2" type="ORF">DPMN_026324</name>
</gene>
<evidence type="ECO:0000313" key="2">
    <source>
        <dbReference type="EMBL" id="KAH3863339.1"/>
    </source>
</evidence>
<feature type="compositionally biased region" description="Basic and acidic residues" evidence="1">
    <location>
        <begin position="1"/>
        <end position="33"/>
    </location>
</feature>
<comment type="caution">
    <text evidence="2">The sequence shown here is derived from an EMBL/GenBank/DDBJ whole genome shotgun (WGS) entry which is preliminary data.</text>
</comment>
<name>A0A9D4RCM5_DREPO</name>
<protein>
    <submittedName>
        <fullName evidence="2">Uncharacterized protein</fullName>
    </submittedName>
</protein>
<feature type="region of interest" description="Disordered" evidence="1">
    <location>
        <begin position="1"/>
        <end position="42"/>
    </location>
</feature>
<sequence length="59" mass="6741">MQRALLRSDVRKVTPNDKDRGVTRTSNEPRIDKNNNGGHEVVSDNIVDLNKLNPELWTN</sequence>
<proteinExistence type="predicted"/>
<evidence type="ECO:0000313" key="3">
    <source>
        <dbReference type="Proteomes" id="UP000828390"/>
    </source>
</evidence>
<organism evidence="2 3">
    <name type="scientific">Dreissena polymorpha</name>
    <name type="common">Zebra mussel</name>
    <name type="synonym">Mytilus polymorpha</name>
    <dbReference type="NCBI Taxonomy" id="45954"/>
    <lineage>
        <taxon>Eukaryota</taxon>
        <taxon>Metazoa</taxon>
        <taxon>Spiralia</taxon>
        <taxon>Lophotrochozoa</taxon>
        <taxon>Mollusca</taxon>
        <taxon>Bivalvia</taxon>
        <taxon>Autobranchia</taxon>
        <taxon>Heteroconchia</taxon>
        <taxon>Euheterodonta</taxon>
        <taxon>Imparidentia</taxon>
        <taxon>Neoheterodontei</taxon>
        <taxon>Myida</taxon>
        <taxon>Dreissenoidea</taxon>
        <taxon>Dreissenidae</taxon>
        <taxon>Dreissena</taxon>
    </lineage>
</organism>
<reference evidence="2" key="2">
    <citation type="submission" date="2020-11" db="EMBL/GenBank/DDBJ databases">
        <authorList>
            <person name="McCartney M.A."/>
            <person name="Auch B."/>
            <person name="Kono T."/>
            <person name="Mallez S."/>
            <person name="Becker A."/>
            <person name="Gohl D.M."/>
            <person name="Silverstein K.A.T."/>
            <person name="Koren S."/>
            <person name="Bechman K.B."/>
            <person name="Herman A."/>
            <person name="Abrahante J.E."/>
            <person name="Garbe J."/>
        </authorList>
    </citation>
    <scope>NUCLEOTIDE SEQUENCE</scope>
    <source>
        <strain evidence="2">Duluth1</strain>
        <tissue evidence="2">Whole animal</tissue>
    </source>
</reference>
<keyword evidence="3" id="KW-1185">Reference proteome</keyword>
<evidence type="ECO:0000256" key="1">
    <source>
        <dbReference type="SAM" id="MobiDB-lite"/>
    </source>
</evidence>
<accession>A0A9D4RCM5</accession>
<dbReference type="AlphaFoldDB" id="A0A9D4RCM5"/>
<dbReference type="EMBL" id="JAIWYP010000002">
    <property type="protein sequence ID" value="KAH3863339.1"/>
    <property type="molecule type" value="Genomic_DNA"/>
</dbReference>